<dbReference type="EMBL" id="WKPO01000047">
    <property type="protein sequence ID" value="MSB50922.1"/>
    <property type="molecule type" value="Genomic_DNA"/>
</dbReference>
<dbReference type="Gene3D" id="3.20.20.70">
    <property type="entry name" value="Aldolase class I"/>
    <property type="match status" value="1"/>
</dbReference>
<evidence type="ECO:0000313" key="9">
    <source>
        <dbReference type="Proteomes" id="UP000434475"/>
    </source>
</evidence>
<dbReference type="SUPFAM" id="SSF51569">
    <property type="entry name" value="Aldolase"/>
    <property type="match status" value="1"/>
</dbReference>
<dbReference type="RefSeq" id="WP_154250938.1">
    <property type="nucleotide sequence ID" value="NZ_JADMVZ010000052.1"/>
</dbReference>
<dbReference type="Proteomes" id="UP000434475">
    <property type="component" value="Unassembled WGS sequence"/>
</dbReference>
<keyword evidence="5" id="KW-0119">Carbohydrate metabolism</keyword>
<dbReference type="CDD" id="cd00452">
    <property type="entry name" value="KDPG_aldolase"/>
    <property type="match status" value="1"/>
</dbReference>
<comment type="subunit">
    <text evidence="3">Homotrimer.</text>
</comment>
<dbReference type="NCBIfam" id="TIGR01182">
    <property type="entry name" value="eda"/>
    <property type="match status" value="1"/>
</dbReference>
<evidence type="ECO:0000256" key="4">
    <source>
        <dbReference type="ARBA" id="ARBA00023239"/>
    </source>
</evidence>
<evidence type="ECO:0000313" key="8">
    <source>
        <dbReference type="Proteomes" id="UP000429811"/>
    </source>
</evidence>
<organism evidence="6 9">
    <name type="scientific">Flavonifractor plautii</name>
    <name type="common">Fusobacterium plautii</name>
    <dbReference type="NCBI Taxonomy" id="292800"/>
    <lineage>
        <taxon>Bacteria</taxon>
        <taxon>Bacillati</taxon>
        <taxon>Bacillota</taxon>
        <taxon>Clostridia</taxon>
        <taxon>Eubacteriales</taxon>
        <taxon>Oscillospiraceae</taxon>
        <taxon>Flavonifractor</taxon>
    </lineage>
</organism>
<evidence type="ECO:0000313" key="6">
    <source>
        <dbReference type="EMBL" id="MSB22583.1"/>
    </source>
</evidence>
<name>A0A6I2RAK7_FLAPL</name>
<evidence type="ECO:0000256" key="5">
    <source>
        <dbReference type="ARBA" id="ARBA00023277"/>
    </source>
</evidence>
<comment type="caution">
    <text evidence="6">The sequence shown here is derived from an EMBL/GenBank/DDBJ whole genome shotgun (WGS) entry which is preliminary data.</text>
</comment>
<dbReference type="GO" id="GO:0008700">
    <property type="term" value="F:(R,S)-4-hydroxy-2-oxoglutarate aldolase activity"/>
    <property type="evidence" value="ECO:0007669"/>
    <property type="project" value="UniProtKB-EC"/>
</dbReference>
<sequence length="220" mass="23449">MVHKEYIIQEILNHKIIAIARGIYGEKCIKLAQALHKGGIRLLEITFDQSNSQSLKETADTLQQLNCTLGDTMLFGAGTVISTQDVDLAANAGAQFIISPNTDESIIAETLKQGLVSIPGAMTPSEILKANRWGADFVKLFPAAQLGYDYIKSIRAPINHVKLLATGGVNSDNVGSFLKLGMAGVGVGGNLCSKVLVSEGRFDEITGAAMKYIAAVRGDK</sequence>
<dbReference type="EMBL" id="WKPR01000045">
    <property type="protein sequence ID" value="MSB22583.1"/>
    <property type="molecule type" value="Genomic_DNA"/>
</dbReference>
<evidence type="ECO:0000256" key="3">
    <source>
        <dbReference type="ARBA" id="ARBA00011233"/>
    </source>
</evidence>
<dbReference type="InterPro" id="IPR000887">
    <property type="entry name" value="Aldlse_KDPG_KHG"/>
</dbReference>
<evidence type="ECO:0000256" key="1">
    <source>
        <dbReference type="ARBA" id="ARBA00004761"/>
    </source>
</evidence>
<evidence type="ECO:0000313" key="7">
    <source>
        <dbReference type="EMBL" id="MSB50922.1"/>
    </source>
</evidence>
<comment type="similarity">
    <text evidence="2">Belongs to the KHG/KDPG aldolase family.</text>
</comment>
<keyword evidence="4 6" id="KW-0456">Lyase</keyword>
<dbReference type="EC" id="4.1.2.14" evidence="6"/>
<protein>
    <submittedName>
        <fullName evidence="6">Bifunctional 4-hydroxy-2-oxoglutarate aldolase/2-dehydro-3-deoxy-phosphogluconate aldolase</fullName>
        <ecNumber evidence="6">4.1.2.14</ecNumber>
        <ecNumber evidence="6">4.1.3.16</ecNumber>
    </submittedName>
</protein>
<comment type="pathway">
    <text evidence="1">Carbohydrate acid metabolism.</text>
</comment>
<dbReference type="InterPro" id="IPR013785">
    <property type="entry name" value="Aldolase_TIM"/>
</dbReference>
<dbReference type="PANTHER" id="PTHR30246:SF1">
    <property type="entry name" value="2-DEHYDRO-3-DEOXY-6-PHOSPHOGALACTONATE ALDOLASE-RELATED"/>
    <property type="match status" value="1"/>
</dbReference>
<dbReference type="AlphaFoldDB" id="A0A6I2RAK7"/>
<reference evidence="8 9" key="1">
    <citation type="journal article" date="2019" name="Nat. Med.">
        <title>A library of human gut bacterial isolates paired with longitudinal multiomics data enables mechanistic microbiome research.</title>
        <authorList>
            <person name="Poyet M."/>
            <person name="Groussin M."/>
            <person name="Gibbons S.M."/>
            <person name="Avila-Pacheco J."/>
            <person name="Jiang X."/>
            <person name="Kearney S.M."/>
            <person name="Perrotta A.R."/>
            <person name="Berdy B."/>
            <person name="Zhao S."/>
            <person name="Lieberman T.D."/>
            <person name="Swanson P.K."/>
            <person name="Smith M."/>
            <person name="Roesemann S."/>
            <person name="Alexander J.E."/>
            <person name="Rich S.A."/>
            <person name="Livny J."/>
            <person name="Vlamakis H."/>
            <person name="Clish C."/>
            <person name="Bullock K."/>
            <person name="Deik A."/>
            <person name="Scott J."/>
            <person name="Pierce K.A."/>
            <person name="Xavier R.J."/>
            <person name="Alm E.J."/>
        </authorList>
    </citation>
    <scope>NUCLEOTIDE SEQUENCE [LARGE SCALE GENOMIC DNA]</scope>
    <source>
        <strain evidence="6 9">BIOML-A2</strain>
        <strain evidence="7 8">BIOML-A5</strain>
    </source>
</reference>
<dbReference type="PROSITE" id="PS00160">
    <property type="entry name" value="ALDOLASE_KDPG_KHG_2"/>
    <property type="match status" value="1"/>
</dbReference>
<dbReference type="EC" id="4.1.3.16" evidence="6"/>
<dbReference type="GO" id="GO:0008675">
    <property type="term" value="F:2-dehydro-3-deoxy-phosphogluconate aldolase activity"/>
    <property type="evidence" value="ECO:0007669"/>
    <property type="project" value="UniProtKB-EC"/>
</dbReference>
<evidence type="ECO:0000256" key="2">
    <source>
        <dbReference type="ARBA" id="ARBA00006906"/>
    </source>
</evidence>
<dbReference type="InterPro" id="IPR031338">
    <property type="entry name" value="KDPG/KHG_AS_2"/>
</dbReference>
<dbReference type="Proteomes" id="UP000429811">
    <property type="component" value="Unassembled WGS sequence"/>
</dbReference>
<proteinExistence type="inferred from homology"/>
<dbReference type="PANTHER" id="PTHR30246">
    <property type="entry name" value="2-KETO-3-DEOXY-6-PHOSPHOGLUCONATE ALDOLASE"/>
    <property type="match status" value="1"/>
</dbReference>
<gene>
    <name evidence="6" type="primary">eda</name>
    <name evidence="7" type="ORF">GKE90_19880</name>
    <name evidence="6" type="ORF">GKE97_24285</name>
</gene>
<dbReference type="Pfam" id="PF01081">
    <property type="entry name" value="Aldolase"/>
    <property type="match status" value="1"/>
</dbReference>
<accession>A0A6I2RAK7</accession>